<dbReference type="AlphaFoldDB" id="A0A1W1CAP9"/>
<feature type="transmembrane region" description="Helical" evidence="1">
    <location>
        <begin position="344"/>
        <end position="361"/>
    </location>
</feature>
<dbReference type="GO" id="GO:0006808">
    <property type="term" value="P:regulation of nitrogen utilization"/>
    <property type="evidence" value="ECO:0007669"/>
    <property type="project" value="InterPro"/>
</dbReference>
<reference evidence="2" key="1">
    <citation type="submission" date="2016-10" db="EMBL/GenBank/DDBJ databases">
        <authorList>
            <person name="de Groot N.N."/>
        </authorList>
    </citation>
    <scope>NUCLEOTIDE SEQUENCE</scope>
</reference>
<feature type="transmembrane region" description="Helical" evidence="1">
    <location>
        <begin position="382"/>
        <end position="403"/>
    </location>
</feature>
<keyword evidence="1" id="KW-0472">Membrane</keyword>
<sequence length="646" mass="69783">MLSISSFLQLLKESFRDLMPIILVIMFFQLAIIQSVPDNWLSTAIGLTIVGVGLAVFLLGLEVGIFPVGEGLASDFAKKGSTKWIVIFAFMIGFGTTVAEPALIVIAQKAADISAGRIDATTLRMVVAFSVGFAIVLGVWRIIKGHPIHYYIITGYVMVVAATMFAPKEIVGLAYDLGGVTTSTVTVPLVAALGIGLASSIKGRNPVLDGFGLIAFASLTPMIFVQFYGIFVYEYVDAVVSVPLESFPAVTQELASTAAVFDFKVREVLKGLGSVIIDVVPILAVILFFQYIILKKPIDNLKNVIIGFGLVILGLDAFIVGLEMGLFSVGETMAYELTRYDNNFIIYSFGFLIGFSTTMAEPSLTAIARKAKEISDGKINDFILRLFVALGVAIGISLGAYRIVVGGEIVYYIMAGYMFVIALTFIAPKYIIPIAYDSGGVTTSTITVPLVAALGLGLATNIPGRDPLIDGFGLIAFASLFPMITVMLYGIITERIGVKGEHEKELIHLDELRHALEYVHDMDLSTINIQGTDKRHSYEMPFSAVHIIVPIEKEEQALIAARNAGARGVTITKARGMGLEKMENFFNRLHEGESDSTLMIIAQSKKVDAIIKAVVDDLDLTGTGHGLVYSHPISHLKGLTLKLDDL</sequence>
<feature type="transmembrane region" description="Helical" evidence="1">
    <location>
        <begin position="21"/>
        <end position="37"/>
    </location>
</feature>
<feature type="transmembrane region" description="Helical" evidence="1">
    <location>
        <begin position="271"/>
        <end position="292"/>
    </location>
</feature>
<feature type="transmembrane region" description="Helical" evidence="1">
    <location>
        <begin position="304"/>
        <end position="324"/>
    </location>
</feature>
<dbReference type="PROSITE" id="PS51343">
    <property type="entry name" value="PII_GLNB_DOM"/>
    <property type="match status" value="1"/>
</dbReference>
<dbReference type="Gene3D" id="3.30.70.120">
    <property type="match status" value="1"/>
</dbReference>
<keyword evidence="1" id="KW-0812">Transmembrane</keyword>
<dbReference type="InterPro" id="IPR002187">
    <property type="entry name" value="N-reg_PII"/>
</dbReference>
<accession>A0A1W1CAP9</accession>
<feature type="transmembrane region" description="Helical" evidence="1">
    <location>
        <begin position="43"/>
        <end position="63"/>
    </location>
</feature>
<feature type="transmembrane region" description="Helical" evidence="1">
    <location>
        <begin position="471"/>
        <end position="492"/>
    </location>
</feature>
<feature type="transmembrane region" description="Helical" evidence="1">
    <location>
        <begin position="409"/>
        <end position="427"/>
    </location>
</feature>
<dbReference type="Pfam" id="PF00543">
    <property type="entry name" value="P-II"/>
    <property type="match status" value="1"/>
</dbReference>
<proteinExistence type="predicted"/>
<dbReference type="Pfam" id="PF07556">
    <property type="entry name" value="DUF1538"/>
    <property type="match status" value="2"/>
</dbReference>
<evidence type="ECO:0000256" key="1">
    <source>
        <dbReference type="SAM" id="Phobius"/>
    </source>
</evidence>
<dbReference type="InterPro" id="IPR015867">
    <property type="entry name" value="N-reg_PII/ATP_PRibTrfase_C"/>
</dbReference>
<feature type="transmembrane region" description="Helical" evidence="1">
    <location>
        <begin position="126"/>
        <end position="143"/>
    </location>
</feature>
<dbReference type="GO" id="GO:0030234">
    <property type="term" value="F:enzyme regulator activity"/>
    <property type="evidence" value="ECO:0007669"/>
    <property type="project" value="InterPro"/>
</dbReference>
<feature type="transmembrane region" description="Helical" evidence="1">
    <location>
        <begin position="84"/>
        <end position="106"/>
    </location>
</feature>
<feature type="transmembrane region" description="Helical" evidence="1">
    <location>
        <begin position="210"/>
        <end position="233"/>
    </location>
</feature>
<feature type="transmembrane region" description="Helical" evidence="1">
    <location>
        <begin position="173"/>
        <end position="198"/>
    </location>
</feature>
<dbReference type="InterPro" id="IPR011435">
    <property type="entry name" value="UmpAB"/>
</dbReference>
<dbReference type="EMBL" id="FPHF01000067">
    <property type="protein sequence ID" value="SFV62829.1"/>
    <property type="molecule type" value="Genomic_DNA"/>
</dbReference>
<keyword evidence="1" id="KW-1133">Transmembrane helix</keyword>
<dbReference type="SUPFAM" id="SSF54913">
    <property type="entry name" value="GlnB-like"/>
    <property type="match status" value="1"/>
</dbReference>
<evidence type="ECO:0000313" key="2">
    <source>
        <dbReference type="EMBL" id="SFV62829.1"/>
    </source>
</evidence>
<organism evidence="2">
    <name type="scientific">hydrothermal vent metagenome</name>
    <dbReference type="NCBI Taxonomy" id="652676"/>
    <lineage>
        <taxon>unclassified sequences</taxon>
        <taxon>metagenomes</taxon>
        <taxon>ecological metagenomes</taxon>
    </lineage>
</organism>
<feature type="transmembrane region" description="Helical" evidence="1">
    <location>
        <begin position="439"/>
        <end position="459"/>
    </location>
</feature>
<gene>
    <name evidence="2" type="ORF">MNB_SM-4-1816</name>
</gene>
<feature type="transmembrane region" description="Helical" evidence="1">
    <location>
        <begin position="150"/>
        <end position="167"/>
    </location>
</feature>
<name>A0A1W1CAP9_9ZZZZ</name>
<dbReference type="InterPro" id="IPR011322">
    <property type="entry name" value="N-reg_PII-like_a/b"/>
</dbReference>
<protein>
    <submittedName>
        <fullName evidence="2">Permease of the major facilitator superfamily</fullName>
    </submittedName>
</protein>